<dbReference type="Proteomes" id="UP000279959">
    <property type="component" value="Chromosome"/>
</dbReference>
<dbReference type="InterPro" id="IPR036237">
    <property type="entry name" value="Xyl_isomerase-like_sf"/>
</dbReference>
<dbReference type="EMBL" id="AP018664">
    <property type="protein sequence ID" value="BBD99976.1"/>
    <property type="molecule type" value="Genomic_DNA"/>
</dbReference>
<dbReference type="GO" id="GO:0016853">
    <property type="term" value="F:isomerase activity"/>
    <property type="evidence" value="ECO:0007669"/>
    <property type="project" value="UniProtKB-KW"/>
</dbReference>
<gene>
    <name evidence="2" type="ORF">SAMIE_1034770</name>
</gene>
<dbReference type="InterPro" id="IPR050312">
    <property type="entry name" value="IolE/XylAMocC-like"/>
</dbReference>
<dbReference type="KEGG" id="sami:SAMIE_1034770"/>
<dbReference type="AlphaFoldDB" id="A0A494W9G8"/>
<keyword evidence="2" id="KW-0413">Isomerase</keyword>
<accession>A0A494W9G8</accession>
<reference evidence="2 3" key="1">
    <citation type="submission" date="2018-05" db="EMBL/GenBank/DDBJ databases">
        <title>Complete Genome Sequence of the Nonylphenol-Degrading Bacterium Sphingobium amiense DSM 16289T.</title>
        <authorList>
            <person name="Ootsuka M."/>
            <person name="Nishizawa T."/>
            <person name="Ohta H."/>
        </authorList>
    </citation>
    <scope>NUCLEOTIDE SEQUENCE [LARGE SCALE GENOMIC DNA]</scope>
    <source>
        <strain evidence="2 3">DSM 16289</strain>
    </source>
</reference>
<dbReference type="Gene3D" id="3.20.20.150">
    <property type="entry name" value="Divalent-metal-dependent TIM barrel enzymes"/>
    <property type="match status" value="1"/>
</dbReference>
<name>A0A494W9G8_9SPHN</name>
<evidence type="ECO:0000259" key="1">
    <source>
        <dbReference type="Pfam" id="PF01261"/>
    </source>
</evidence>
<evidence type="ECO:0000313" key="3">
    <source>
        <dbReference type="Proteomes" id="UP000279959"/>
    </source>
</evidence>
<protein>
    <submittedName>
        <fullName evidence="2">Sugar phosphate isomerase/epimerase</fullName>
    </submittedName>
</protein>
<organism evidence="2 3">
    <name type="scientific">Sphingobium amiense</name>
    <dbReference type="NCBI Taxonomy" id="135719"/>
    <lineage>
        <taxon>Bacteria</taxon>
        <taxon>Pseudomonadati</taxon>
        <taxon>Pseudomonadota</taxon>
        <taxon>Alphaproteobacteria</taxon>
        <taxon>Sphingomonadales</taxon>
        <taxon>Sphingomonadaceae</taxon>
        <taxon>Sphingobium</taxon>
    </lineage>
</organism>
<feature type="domain" description="Xylose isomerase-like TIM barrel" evidence="1">
    <location>
        <begin position="43"/>
        <end position="303"/>
    </location>
</feature>
<dbReference type="SUPFAM" id="SSF51658">
    <property type="entry name" value="Xylose isomerase-like"/>
    <property type="match status" value="1"/>
</dbReference>
<dbReference type="PANTHER" id="PTHR12110">
    <property type="entry name" value="HYDROXYPYRUVATE ISOMERASE"/>
    <property type="match status" value="1"/>
</dbReference>
<dbReference type="Pfam" id="PF01261">
    <property type="entry name" value="AP_endonuc_2"/>
    <property type="match status" value="1"/>
</dbReference>
<proteinExistence type="predicted"/>
<keyword evidence="3" id="KW-1185">Reference proteome</keyword>
<dbReference type="InterPro" id="IPR013022">
    <property type="entry name" value="Xyl_isomerase-like_TIM-brl"/>
</dbReference>
<evidence type="ECO:0000313" key="2">
    <source>
        <dbReference type="EMBL" id="BBD99976.1"/>
    </source>
</evidence>
<sequence>MKWISDMNLQTVAMSLDLINRHYQEPNRNRYESRYFWEELYTLIAASGFSAIEIPYEPVWQFGGRSGVPFNRYCVTTKYGDAAGYRARLAESGIGRVSGVTFDPNLFMRNDNLDFYFGASGHFAREALAHAADLGAGYFAISPSPYHGRVAQYHPDMADKMESFTTRTIGLLTELAAIAAERGVELVLRSEYWSLFGGERILPLLDALPPTVKLDVDTANLFVAGIPAEAFIEAHIGRIGCVHLTDTDFTDTQEVWKTPNPEFPRDRATQVFRDPGTGSVDLAGIAALLDRLGYGGAITCSARQTRDPFRALLRTRALLNQIQK</sequence>